<dbReference type="GO" id="GO:0016020">
    <property type="term" value="C:membrane"/>
    <property type="evidence" value="ECO:0007669"/>
    <property type="project" value="UniProtKB-SubCell"/>
</dbReference>
<evidence type="ECO:0000256" key="5">
    <source>
        <dbReference type="ARBA" id="ARBA00022989"/>
    </source>
</evidence>
<feature type="transmembrane region" description="Helical" evidence="8">
    <location>
        <begin position="385"/>
        <end position="403"/>
    </location>
</feature>
<dbReference type="GO" id="GO:0022857">
    <property type="term" value="F:transmembrane transporter activity"/>
    <property type="evidence" value="ECO:0007669"/>
    <property type="project" value="InterPro"/>
</dbReference>
<feature type="transmembrane region" description="Helical" evidence="8">
    <location>
        <begin position="435"/>
        <end position="456"/>
    </location>
</feature>
<evidence type="ECO:0000256" key="2">
    <source>
        <dbReference type="ARBA" id="ARBA00008335"/>
    </source>
</evidence>
<evidence type="ECO:0000256" key="1">
    <source>
        <dbReference type="ARBA" id="ARBA00004141"/>
    </source>
</evidence>
<feature type="transmembrane region" description="Helical" evidence="8">
    <location>
        <begin position="109"/>
        <end position="126"/>
    </location>
</feature>
<keyword evidence="3" id="KW-0813">Transport</keyword>
<evidence type="ECO:0000256" key="8">
    <source>
        <dbReference type="SAM" id="Phobius"/>
    </source>
</evidence>
<feature type="transmembrane region" description="Helical" evidence="8">
    <location>
        <begin position="241"/>
        <end position="260"/>
    </location>
</feature>
<comment type="subcellular location">
    <subcellularLocation>
        <location evidence="1">Membrane</location>
        <topology evidence="1">Multi-pass membrane protein</topology>
    </subcellularLocation>
</comment>
<evidence type="ECO:0000313" key="11">
    <source>
        <dbReference type="Proteomes" id="UP000800096"/>
    </source>
</evidence>
<comment type="similarity">
    <text evidence="2">Belongs to the major facilitator superfamily.</text>
</comment>
<dbReference type="InterPro" id="IPR036259">
    <property type="entry name" value="MFS_trans_sf"/>
</dbReference>
<keyword evidence="5 8" id="KW-1133">Transmembrane helix</keyword>
<feature type="domain" description="Major facilitator superfamily (MFS) profile" evidence="9">
    <location>
        <begin position="67"/>
        <end position="521"/>
    </location>
</feature>
<evidence type="ECO:0000256" key="4">
    <source>
        <dbReference type="ARBA" id="ARBA00022692"/>
    </source>
</evidence>
<feature type="transmembrane region" description="Helical" evidence="8">
    <location>
        <begin position="157"/>
        <end position="184"/>
    </location>
</feature>
<reference evidence="10" key="1">
    <citation type="journal article" date="2020" name="Stud. Mycol.">
        <title>101 Dothideomycetes genomes: a test case for predicting lifestyles and emergence of pathogens.</title>
        <authorList>
            <person name="Haridas S."/>
            <person name="Albert R."/>
            <person name="Binder M."/>
            <person name="Bloem J."/>
            <person name="Labutti K."/>
            <person name="Salamov A."/>
            <person name="Andreopoulos B."/>
            <person name="Baker S."/>
            <person name="Barry K."/>
            <person name="Bills G."/>
            <person name="Bluhm B."/>
            <person name="Cannon C."/>
            <person name="Castanera R."/>
            <person name="Culley D."/>
            <person name="Daum C."/>
            <person name="Ezra D."/>
            <person name="Gonzalez J."/>
            <person name="Henrissat B."/>
            <person name="Kuo A."/>
            <person name="Liang C."/>
            <person name="Lipzen A."/>
            <person name="Lutzoni F."/>
            <person name="Magnuson J."/>
            <person name="Mondo S."/>
            <person name="Nolan M."/>
            <person name="Ohm R."/>
            <person name="Pangilinan J."/>
            <person name="Park H.-J."/>
            <person name="Ramirez L."/>
            <person name="Alfaro M."/>
            <person name="Sun H."/>
            <person name="Tritt A."/>
            <person name="Yoshinaga Y."/>
            <person name="Zwiers L.-H."/>
            <person name="Turgeon B."/>
            <person name="Goodwin S."/>
            <person name="Spatafora J."/>
            <person name="Crous P."/>
            <person name="Grigoriev I."/>
        </authorList>
    </citation>
    <scope>NUCLEOTIDE SEQUENCE</scope>
    <source>
        <strain evidence="10">HMLAC05119</strain>
    </source>
</reference>
<dbReference type="Pfam" id="PF07690">
    <property type="entry name" value="MFS_1"/>
    <property type="match status" value="1"/>
</dbReference>
<dbReference type="SUPFAM" id="SSF103473">
    <property type="entry name" value="MFS general substrate transporter"/>
    <property type="match status" value="1"/>
</dbReference>
<protein>
    <submittedName>
        <fullName evidence="10">Membrane transporter</fullName>
    </submittedName>
</protein>
<feature type="transmembrane region" description="Helical" evidence="8">
    <location>
        <begin position="410"/>
        <end position="429"/>
    </location>
</feature>
<feature type="transmembrane region" description="Helical" evidence="8">
    <location>
        <begin position="76"/>
        <end position="97"/>
    </location>
</feature>
<dbReference type="AlphaFoldDB" id="A0A6A5QDR8"/>
<dbReference type="FunFam" id="1.20.1250.20:FF:000171">
    <property type="entry name" value="MFS general substrate transporter"/>
    <property type="match status" value="1"/>
</dbReference>
<evidence type="ECO:0000256" key="7">
    <source>
        <dbReference type="SAM" id="MobiDB-lite"/>
    </source>
</evidence>
<dbReference type="EMBL" id="ML979138">
    <property type="protein sequence ID" value="KAF1913509.1"/>
    <property type="molecule type" value="Genomic_DNA"/>
</dbReference>
<organism evidence="10 11">
    <name type="scientific">Ampelomyces quisqualis</name>
    <name type="common">Powdery mildew agent</name>
    <dbReference type="NCBI Taxonomy" id="50730"/>
    <lineage>
        <taxon>Eukaryota</taxon>
        <taxon>Fungi</taxon>
        <taxon>Dikarya</taxon>
        <taxon>Ascomycota</taxon>
        <taxon>Pezizomycotina</taxon>
        <taxon>Dothideomycetes</taxon>
        <taxon>Pleosporomycetidae</taxon>
        <taxon>Pleosporales</taxon>
        <taxon>Pleosporineae</taxon>
        <taxon>Phaeosphaeriaceae</taxon>
        <taxon>Ampelomyces</taxon>
    </lineage>
</organism>
<proteinExistence type="inferred from homology"/>
<evidence type="ECO:0000313" key="10">
    <source>
        <dbReference type="EMBL" id="KAF1913509.1"/>
    </source>
</evidence>
<dbReference type="PANTHER" id="PTHR23511:SF4">
    <property type="entry name" value="MAJOR FACILITATOR SUPERFAMILY (MFS) PROFILE DOMAIN-CONTAINING PROTEIN"/>
    <property type="match status" value="1"/>
</dbReference>
<dbReference type="Proteomes" id="UP000800096">
    <property type="component" value="Unassembled WGS sequence"/>
</dbReference>
<accession>A0A6A5QDR8</accession>
<evidence type="ECO:0000256" key="3">
    <source>
        <dbReference type="ARBA" id="ARBA00022448"/>
    </source>
</evidence>
<dbReference type="InterPro" id="IPR020846">
    <property type="entry name" value="MFS_dom"/>
</dbReference>
<keyword evidence="4 8" id="KW-0812">Transmembrane</keyword>
<feature type="transmembrane region" description="Helical" evidence="8">
    <location>
        <begin position="468"/>
        <end position="491"/>
    </location>
</feature>
<feature type="transmembrane region" description="Helical" evidence="8">
    <location>
        <begin position="133"/>
        <end position="151"/>
    </location>
</feature>
<evidence type="ECO:0000259" key="9">
    <source>
        <dbReference type="PROSITE" id="PS50850"/>
    </source>
</evidence>
<feature type="compositionally biased region" description="Basic and acidic residues" evidence="7">
    <location>
        <begin position="8"/>
        <end position="30"/>
    </location>
</feature>
<keyword evidence="6 8" id="KW-0472">Membrane</keyword>
<name>A0A6A5QDR8_AMPQU</name>
<dbReference type="OrthoDB" id="3936150at2759"/>
<feature type="transmembrane region" description="Helical" evidence="8">
    <location>
        <begin position="342"/>
        <end position="365"/>
    </location>
</feature>
<feature type="transmembrane region" description="Helical" evidence="8">
    <location>
        <begin position="196"/>
        <end position="214"/>
    </location>
</feature>
<dbReference type="PANTHER" id="PTHR23511">
    <property type="entry name" value="SYNAPTIC VESICLE GLYCOPROTEIN 2"/>
    <property type="match status" value="1"/>
</dbReference>
<keyword evidence="11" id="KW-1185">Reference proteome</keyword>
<feature type="region of interest" description="Disordered" evidence="7">
    <location>
        <begin position="1"/>
        <end position="33"/>
    </location>
</feature>
<gene>
    <name evidence="10" type="ORF">BDU57DRAFT_579868</name>
</gene>
<feature type="transmembrane region" description="Helical" evidence="8">
    <location>
        <begin position="497"/>
        <end position="518"/>
    </location>
</feature>
<sequence>MQTSSKTGNEHEKAQQQRDVEEQETRRDDVSLGPGEILQLEHTDAVLDAKMHLVNNAIDQIGFTSYHWQLFVLNGFGYAVDSLILLIQSIVAAQAALEFHPGYPNGLTIAAYVGMLVGALFWGMTADIVGRKIAFNVSLVVCSVFAIGAGASPRWEVLGLFICLSSFGAGGNLVLDTAVFLEFLPSKRQNMLTLMAAWWGIGQLIAGFLAWGFLPNFSCQDPAFFPDAAPCTKANNQGWRYVWYTSGSLVFVMSILRITVIQLKETPKFLVGEGRDAECVETLQFIADKYKRQCSLTLEKMQACGTTDTRALQGKSKWGLGSVWAHCKGLYSTRRMGISTTLIWLSWTLIGLAYPLFNVFLPAYLSSRGAAFGQPSQYMTWRNYTLANFSGIWGPVLAGWMCGTRLGRKYTMAMGALVTMVFFFAYTQVRTADQNVAFTCVINFCLNIYYGTLYAYTPEVLPSAHRGTGNGIAIGWNRIMGIVSAVIATVADTGTAVPIYICAALYVLMAGIAVVFPFEPYGRRSS</sequence>
<dbReference type="PROSITE" id="PS50850">
    <property type="entry name" value="MFS"/>
    <property type="match status" value="1"/>
</dbReference>
<dbReference type="Gene3D" id="1.20.1250.20">
    <property type="entry name" value="MFS general substrate transporter like domains"/>
    <property type="match status" value="1"/>
</dbReference>
<dbReference type="InterPro" id="IPR011701">
    <property type="entry name" value="MFS"/>
</dbReference>
<dbReference type="CDD" id="cd17316">
    <property type="entry name" value="MFS_SV2_like"/>
    <property type="match status" value="1"/>
</dbReference>
<evidence type="ECO:0000256" key="6">
    <source>
        <dbReference type="ARBA" id="ARBA00023136"/>
    </source>
</evidence>